<evidence type="ECO:0000256" key="4">
    <source>
        <dbReference type="ARBA" id="ARBA00022777"/>
    </source>
</evidence>
<proteinExistence type="predicted"/>
<sequence length="501" mass="56830">MESEFSIKHINLSDYDTIQNLESDSLGELSLVKSKRTGKIYVFRRLNKTLLNEDVDLENEVAPFFKLNHKTILRFVGSCSDGDSLILATKYIDGKSLQEALENNEIKDPTLKATLIYGIAEGMRYLHENQIIHCDLRPSNILLDSSNNPYITDFGLLKHSKSLQRKPIYKPKEDDYSFSSDVFAFSMIAYQILTGKVPYNNKNARERIDMGERPGLPDAFTSKIDEWLTACWSPNPSERPNFATIVLKFMQNEILMPDVFIPKFQNYVCSVTSSEFATRTLIKALNLNNIQNLNKTQIQENNHSSNVENKNDSNGNNGSANDGLLFSTSDFVHPAINMSAGLETEGIIARLTHEIGGNVHEFGVVTLSGNYFNEENHQKLGGIVTHNWNGHYESSNQKDSWIQFFFYHKKVTINKYSIMTWNGTTGHMVMWKLEGSNDGKEWTLIDTKNNVTQLCSPNSKCVFRCKYVDSFNTIRITQTGNNSGGDDVLNVTNIEFYGTIY</sequence>
<dbReference type="GO" id="GO:0004674">
    <property type="term" value="F:protein serine/threonine kinase activity"/>
    <property type="evidence" value="ECO:0007669"/>
    <property type="project" value="TreeGrafter"/>
</dbReference>
<dbReference type="InterPro" id="IPR011009">
    <property type="entry name" value="Kinase-like_dom_sf"/>
</dbReference>
<keyword evidence="4" id="KW-0418">Kinase</keyword>
<gene>
    <name evidence="8" type="ORF">TRFO_09907</name>
</gene>
<evidence type="ECO:0000256" key="5">
    <source>
        <dbReference type="ARBA" id="ARBA00022840"/>
    </source>
</evidence>
<evidence type="ECO:0000313" key="9">
    <source>
        <dbReference type="Proteomes" id="UP000179807"/>
    </source>
</evidence>
<keyword evidence="6" id="KW-0675">Receptor</keyword>
<dbReference type="PROSITE" id="PS50011">
    <property type="entry name" value="PROTEIN_KINASE_DOM"/>
    <property type="match status" value="1"/>
</dbReference>
<evidence type="ECO:0000313" key="8">
    <source>
        <dbReference type="EMBL" id="OHS96521.1"/>
    </source>
</evidence>
<dbReference type="Gene3D" id="1.10.510.10">
    <property type="entry name" value="Transferase(Phosphotransferase) domain 1"/>
    <property type="match status" value="1"/>
</dbReference>
<dbReference type="InterPro" id="IPR001245">
    <property type="entry name" value="Ser-Thr/Tyr_kinase_cat_dom"/>
</dbReference>
<keyword evidence="3" id="KW-0547">Nucleotide-binding</keyword>
<comment type="caution">
    <text evidence="8">The sequence shown here is derived from an EMBL/GenBank/DDBJ whole genome shotgun (WGS) entry which is preliminary data.</text>
</comment>
<evidence type="ECO:0000259" key="7">
    <source>
        <dbReference type="PROSITE" id="PS50011"/>
    </source>
</evidence>
<dbReference type="InterPro" id="IPR000719">
    <property type="entry name" value="Prot_kinase_dom"/>
</dbReference>
<organism evidence="8 9">
    <name type="scientific">Tritrichomonas foetus</name>
    <dbReference type="NCBI Taxonomy" id="1144522"/>
    <lineage>
        <taxon>Eukaryota</taxon>
        <taxon>Metamonada</taxon>
        <taxon>Parabasalia</taxon>
        <taxon>Tritrichomonadida</taxon>
        <taxon>Tritrichomonadidae</taxon>
        <taxon>Tritrichomonas</taxon>
    </lineage>
</organism>
<dbReference type="InterPro" id="IPR008979">
    <property type="entry name" value="Galactose-bd-like_sf"/>
</dbReference>
<dbReference type="GO" id="GO:0005524">
    <property type="term" value="F:ATP binding"/>
    <property type="evidence" value="ECO:0007669"/>
    <property type="project" value="UniProtKB-KW"/>
</dbReference>
<evidence type="ECO:0000256" key="2">
    <source>
        <dbReference type="ARBA" id="ARBA00022679"/>
    </source>
</evidence>
<keyword evidence="2" id="KW-0808">Transferase</keyword>
<dbReference type="GO" id="GO:0016020">
    <property type="term" value="C:membrane"/>
    <property type="evidence" value="ECO:0007669"/>
    <property type="project" value="UniProtKB-SubCell"/>
</dbReference>
<dbReference type="Proteomes" id="UP000179807">
    <property type="component" value="Unassembled WGS sequence"/>
</dbReference>
<dbReference type="Pfam" id="PF07714">
    <property type="entry name" value="PK_Tyr_Ser-Thr"/>
    <property type="match status" value="1"/>
</dbReference>
<dbReference type="Gene3D" id="2.60.120.260">
    <property type="entry name" value="Galactose-binding domain-like"/>
    <property type="match status" value="1"/>
</dbReference>
<accession>A0A1J4JCW2</accession>
<dbReference type="AlphaFoldDB" id="A0A1J4JCW2"/>
<dbReference type="PANTHER" id="PTHR44329:SF288">
    <property type="entry name" value="MITOGEN-ACTIVATED PROTEIN KINASE KINASE KINASE 20"/>
    <property type="match status" value="1"/>
</dbReference>
<dbReference type="GeneID" id="94829841"/>
<protein>
    <recommendedName>
        <fullName evidence="7">Protein kinase domain-containing protein</fullName>
    </recommendedName>
</protein>
<dbReference type="InterPro" id="IPR051681">
    <property type="entry name" value="Ser/Thr_Kinases-Pseudokinases"/>
</dbReference>
<dbReference type="PROSITE" id="PS00109">
    <property type="entry name" value="PROTEIN_KINASE_TYR"/>
    <property type="match status" value="1"/>
</dbReference>
<evidence type="ECO:0000256" key="3">
    <source>
        <dbReference type="ARBA" id="ARBA00022741"/>
    </source>
</evidence>
<reference evidence="8" key="1">
    <citation type="submission" date="2016-10" db="EMBL/GenBank/DDBJ databases">
        <authorList>
            <person name="Benchimol M."/>
            <person name="Almeida L.G."/>
            <person name="Vasconcelos A.T."/>
            <person name="Perreira-Neves A."/>
            <person name="Rosa I.A."/>
            <person name="Tasca T."/>
            <person name="Bogo M.R."/>
            <person name="de Souza W."/>
        </authorList>
    </citation>
    <scope>NUCLEOTIDE SEQUENCE [LARGE SCALE GENOMIC DNA]</scope>
    <source>
        <strain evidence="8">K</strain>
    </source>
</reference>
<name>A0A1J4JCW2_9EUKA</name>
<keyword evidence="5" id="KW-0067">ATP-binding</keyword>
<dbReference type="InterPro" id="IPR008266">
    <property type="entry name" value="Tyr_kinase_AS"/>
</dbReference>
<dbReference type="SUPFAM" id="SSF49785">
    <property type="entry name" value="Galactose-binding domain-like"/>
    <property type="match status" value="1"/>
</dbReference>
<dbReference type="VEuPathDB" id="TrichDB:TRFO_09907"/>
<dbReference type="EMBL" id="MLAK01001171">
    <property type="protein sequence ID" value="OHS96521.1"/>
    <property type="molecule type" value="Genomic_DNA"/>
</dbReference>
<evidence type="ECO:0000256" key="6">
    <source>
        <dbReference type="ARBA" id="ARBA00023170"/>
    </source>
</evidence>
<evidence type="ECO:0000256" key="1">
    <source>
        <dbReference type="ARBA" id="ARBA00004479"/>
    </source>
</evidence>
<dbReference type="OrthoDB" id="1668230at2759"/>
<dbReference type="PANTHER" id="PTHR44329">
    <property type="entry name" value="SERINE/THREONINE-PROTEIN KINASE TNNI3K-RELATED"/>
    <property type="match status" value="1"/>
</dbReference>
<keyword evidence="9" id="KW-1185">Reference proteome</keyword>
<comment type="subcellular location">
    <subcellularLocation>
        <location evidence="1">Membrane</location>
        <topology evidence="1">Single-pass type I membrane protein</topology>
    </subcellularLocation>
</comment>
<feature type="domain" description="Protein kinase" evidence="7">
    <location>
        <begin position="15"/>
        <end position="255"/>
    </location>
</feature>
<dbReference type="RefSeq" id="XP_068349658.1">
    <property type="nucleotide sequence ID" value="XM_068495137.1"/>
</dbReference>
<dbReference type="SUPFAM" id="SSF56112">
    <property type="entry name" value="Protein kinase-like (PK-like)"/>
    <property type="match status" value="1"/>
</dbReference>